<proteinExistence type="predicted"/>
<dbReference type="InParanoid" id="B3M2J0"/>
<dbReference type="KEGG" id="dan:6499317"/>
<dbReference type="STRING" id="7217.B3M2J0"/>
<protein>
    <submittedName>
        <fullName evidence="1">Uncharacterized protein</fullName>
    </submittedName>
</protein>
<dbReference type="EMBL" id="CH902617">
    <property type="protein sequence ID" value="EDV43443.2"/>
    <property type="molecule type" value="Genomic_DNA"/>
</dbReference>
<dbReference type="Proteomes" id="UP000007801">
    <property type="component" value="Unassembled WGS sequence"/>
</dbReference>
<dbReference type="HOGENOM" id="CLU_164259_0_0_1"/>
<evidence type="ECO:0000313" key="1">
    <source>
        <dbReference type="EMBL" id="EDV43443.2"/>
    </source>
</evidence>
<name>B3M2J0_DROAN</name>
<organism evidence="1 2">
    <name type="scientific">Drosophila ananassae</name>
    <name type="common">Fruit fly</name>
    <dbReference type="NCBI Taxonomy" id="7217"/>
    <lineage>
        <taxon>Eukaryota</taxon>
        <taxon>Metazoa</taxon>
        <taxon>Ecdysozoa</taxon>
        <taxon>Arthropoda</taxon>
        <taxon>Hexapoda</taxon>
        <taxon>Insecta</taxon>
        <taxon>Pterygota</taxon>
        <taxon>Neoptera</taxon>
        <taxon>Endopterygota</taxon>
        <taxon>Diptera</taxon>
        <taxon>Brachycera</taxon>
        <taxon>Muscomorpha</taxon>
        <taxon>Ephydroidea</taxon>
        <taxon>Drosophilidae</taxon>
        <taxon>Drosophila</taxon>
        <taxon>Sophophora</taxon>
    </lineage>
</organism>
<dbReference type="AlphaFoldDB" id="B3M2J0"/>
<evidence type="ECO:0000313" key="2">
    <source>
        <dbReference type="Proteomes" id="UP000007801"/>
    </source>
</evidence>
<dbReference type="OrthoDB" id="7848663at2759"/>
<accession>B3M2J0</accession>
<gene>
    <name evidence="1" type="primary">Dana\GF16521</name>
    <name evidence="1" type="synonym">dana_GLEANR_17790</name>
    <name evidence="1" type="ORF">GF16521</name>
</gene>
<sequence>MVIQFIFGFVQNLIKYIKSLIMGDTYAPPRGKSEAGEIAMVHNPPISKLGDSHGYWTWKMMLKIYLQAVGLWVGDKPKECARTKFMILSTLEVWVIRREYEDLTCQSILQDLEDRYNTLEHKHSQEILF</sequence>
<reference evidence="1 2" key="1">
    <citation type="journal article" date="2007" name="Nature">
        <title>Evolution of genes and genomes on the Drosophila phylogeny.</title>
        <authorList>
            <consortium name="Drosophila 12 Genomes Consortium"/>
            <person name="Clark A.G."/>
            <person name="Eisen M.B."/>
            <person name="Smith D.R."/>
            <person name="Bergman C.M."/>
            <person name="Oliver B."/>
            <person name="Markow T.A."/>
            <person name="Kaufman T.C."/>
            <person name="Kellis M."/>
            <person name="Gelbart W."/>
            <person name="Iyer V.N."/>
            <person name="Pollard D.A."/>
            <person name="Sackton T.B."/>
            <person name="Larracuente A.M."/>
            <person name="Singh N.D."/>
            <person name="Abad J.P."/>
            <person name="Abt D.N."/>
            <person name="Adryan B."/>
            <person name="Aguade M."/>
            <person name="Akashi H."/>
            <person name="Anderson W.W."/>
            <person name="Aquadro C.F."/>
            <person name="Ardell D.H."/>
            <person name="Arguello R."/>
            <person name="Artieri C.G."/>
            <person name="Barbash D.A."/>
            <person name="Barker D."/>
            <person name="Barsanti P."/>
            <person name="Batterham P."/>
            <person name="Batzoglou S."/>
            <person name="Begun D."/>
            <person name="Bhutkar A."/>
            <person name="Blanco E."/>
            <person name="Bosak S.A."/>
            <person name="Bradley R.K."/>
            <person name="Brand A.D."/>
            <person name="Brent M.R."/>
            <person name="Brooks A.N."/>
            <person name="Brown R.H."/>
            <person name="Butlin R.K."/>
            <person name="Caggese C."/>
            <person name="Calvi B.R."/>
            <person name="Bernardo de Carvalho A."/>
            <person name="Caspi A."/>
            <person name="Castrezana S."/>
            <person name="Celniker S.E."/>
            <person name="Chang J.L."/>
            <person name="Chapple C."/>
            <person name="Chatterji S."/>
            <person name="Chinwalla A."/>
            <person name="Civetta A."/>
            <person name="Clifton S.W."/>
            <person name="Comeron J.M."/>
            <person name="Costello J.C."/>
            <person name="Coyne J.A."/>
            <person name="Daub J."/>
            <person name="David R.G."/>
            <person name="Delcher A.L."/>
            <person name="Delehaunty K."/>
            <person name="Do C.B."/>
            <person name="Ebling H."/>
            <person name="Edwards K."/>
            <person name="Eickbush T."/>
            <person name="Evans J.D."/>
            <person name="Filipski A."/>
            <person name="Findeiss S."/>
            <person name="Freyhult E."/>
            <person name="Fulton L."/>
            <person name="Fulton R."/>
            <person name="Garcia A.C."/>
            <person name="Gardiner A."/>
            <person name="Garfield D.A."/>
            <person name="Garvin B.E."/>
            <person name="Gibson G."/>
            <person name="Gilbert D."/>
            <person name="Gnerre S."/>
            <person name="Godfrey J."/>
            <person name="Good R."/>
            <person name="Gotea V."/>
            <person name="Gravely B."/>
            <person name="Greenberg A.J."/>
            <person name="Griffiths-Jones S."/>
            <person name="Gross S."/>
            <person name="Guigo R."/>
            <person name="Gustafson E.A."/>
            <person name="Haerty W."/>
            <person name="Hahn M.W."/>
            <person name="Halligan D.L."/>
            <person name="Halpern A.L."/>
            <person name="Halter G.M."/>
            <person name="Han M.V."/>
            <person name="Heger A."/>
            <person name="Hillier L."/>
            <person name="Hinrichs A.S."/>
            <person name="Holmes I."/>
            <person name="Hoskins R.A."/>
            <person name="Hubisz M.J."/>
            <person name="Hultmark D."/>
            <person name="Huntley M.A."/>
            <person name="Jaffe D.B."/>
            <person name="Jagadeeshan S."/>
            <person name="Jeck W.R."/>
            <person name="Johnson J."/>
            <person name="Jones C.D."/>
            <person name="Jordan W.C."/>
            <person name="Karpen G.H."/>
            <person name="Kataoka E."/>
            <person name="Keightley P.D."/>
            <person name="Kheradpour P."/>
            <person name="Kirkness E.F."/>
            <person name="Koerich L.B."/>
            <person name="Kristiansen K."/>
            <person name="Kudrna D."/>
            <person name="Kulathinal R.J."/>
            <person name="Kumar S."/>
            <person name="Kwok R."/>
            <person name="Lander E."/>
            <person name="Langley C.H."/>
            <person name="Lapoint R."/>
            <person name="Lazzaro B.P."/>
            <person name="Lee S.J."/>
            <person name="Levesque L."/>
            <person name="Li R."/>
            <person name="Lin C.F."/>
            <person name="Lin M.F."/>
            <person name="Lindblad-Toh K."/>
            <person name="Llopart A."/>
            <person name="Long M."/>
            <person name="Low L."/>
            <person name="Lozovsky E."/>
            <person name="Lu J."/>
            <person name="Luo M."/>
            <person name="Machado C.A."/>
            <person name="Makalowski W."/>
            <person name="Marzo M."/>
            <person name="Matsuda M."/>
            <person name="Matzkin L."/>
            <person name="McAllister B."/>
            <person name="McBride C.S."/>
            <person name="McKernan B."/>
            <person name="McKernan K."/>
            <person name="Mendez-Lago M."/>
            <person name="Minx P."/>
            <person name="Mollenhauer M.U."/>
            <person name="Montooth K."/>
            <person name="Mount S.M."/>
            <person name="Mu X."/>
            <person name="Myers E."/>
            <person name="Negre B."/>
            <person name="Newfeld S."/>
            <person name="Nielsen R."/>
            <person name="Noor M.A."/>
            <person name="O'Grady P."/>
            <person name="Pachter L."/>
            <person name="Papaceit M."/>
            <person name="Parisi M.J."/>
            <person name="Parisi M."/>
            <person name="Parts L."/>
            <person name="Pedersen J.S."/>
            <person name="Pesole G."/>
            <person name="Phillippy A.M."/>
            <person name="Ponting C.P."/>
            <person name="Pop M."/>
            <person name="Porcelli D."/>
            <person name="Powell J.R."/>
            <person name="Prohaska S."/>
            <person name="Pruitt K."/>
            <person name="Puig M."/>
            <person name="Quesneville H."/>
            <person name="Ram K.R."/>
            <person name="Rand D."/>
            <person name="Rasmussen M.D."/>
            <person name="Reed L.K."/>
            <person name="Reenan R."/>
            <person name="Reily A."/>
            <person name="Remington K.A."/>
            <person name="Rieger T.T."/>
            <person name="Ritchie M.G."/>
            <person name="Robin C."/>
            <person name="Rogers Y.H."/>
            <person name="Rohde C."/>
            <person name="Rozas J."/>
            <person name="Rubenfield M.J."/>
            <person name="Ruiz A."/>
            <person name="Russo S."/>
            <person name="Salzberg S.L."/>
            <person name="Sanchez-Gracia A."/>
            <person name="Saranga D.J."/>
            <person name="Sato H."/>
            <person name="Schaeffer S.W."/>
            <person name="Schatz M.C."/>
            <person name="Schlenke T."/>
            <person name="Schwartz R."/>
            <person name="Segarra C."/>
            <person name="Singh R.S."/>
            <person name="Sirot L."/>
            <person name="Sirota M."/>
            <person name="Sisneros N.B."/>
            <person name="Smith C.D."/>
            <person name="Smith T.F."/>
            <person name="Spieth J."/>
            <person name="Stage D.E."/>
            <person name="Stark A."/>
            <person name="Stephan W."/>
            <person name="Strausberg R.L."/>
            <person name="Strempel S."/>
            <person name="Sturgill D."/>
            <person name="Sutton G."/>
            <person name="Sutton G.G."/>
            <person name="Tao W."/>
            <person name="Teichmann S."/>
            <person name="Tobari Y.N."/>
            <person name="Tomimura Y."/>
            <person name="Tsolas J.M."/>
            <person name="Valente V.L."/>
            <person name="Venter E."/>
            <person name="Venter J.C."/>
            <person name="Vicario S."/>
            <person name="Vieira F.G."/>
            <person name="Vilella A.J."/>
            <person name="Villasante A."/>
            <person name="Walenz B."/>
            <person name="Wang J."/>
            <person name="Wasserman M."/>
            <person name="Watts T."/>
            <person name="Wilson D."/>
            <person name="Wilson R.K."/>
            <person name="Wing R.A."/>
            <person name="Wolfner M.F."/>
            <person name="Wong A."/>
            <person name="Wong G.K."/>
            <person name="Wu C.I."/>
            <person name="Wu G."/>
            <person name="Yamamoto D."/>
            <person name="Yang H.P."/>
            <person name="Yang S.P."/>
            <person name="Yorke J.A."/>
            <person name="Yoshida K."/>
            <person name="Zdobnov E."/>
            <person name="Zhang P."/>
            <person name="Zhang Y."/>
            <person name="Zimin A.V."/>
            <person name="Baldwin J."/>
            <person name="Abdouelleil A."/>
            <person name="Abdulkadir J."/>
            <person name="Abebe A."/>
            <person name="Abera B."/>
            <person name="Abreu J."/>
            <person name="Acer S.C."/>
            <person name="Aftuck L."/>
            <person name="Alexander A."/>
            <person name="An P."/>
            <person name="Anderson E."/>
            <person name="Anderson S."/>
            <person name="Arachi H."/>
            <person name="Azer M."/>
            <person name="Bachantsang P."/>
            <person name="Barry A."/>
            <person name="Bayul T."/>
            <person name="Berlin A."/>
            <person name="Bessette D."/>
            <person name="Bloom T."/>
            <person name="Blye J."/>
            <person name="Boguslavskiy L."/>
            <person name="Bonnet C."/>
            <person name="Boukhgalter B."/>
            <person name="Bourzgui I."/>
            <person name="Brown A."/>
            <person name="Cahill P."/>
            <person name="Channer S."/>
            <person name="Cheshatsang Y."/>
            <person name="Chuda L."/>
            <person name="Citroen M."/>
            <person name="Collymore A."/>
            <person name="Cooke P."/>
            <person name="Costello M."/>
            <person name="D'Aco K."/>
            <person name="Daza R."/>
            <person name="De Haan G."/>
            <person name="DeGray S."/>
            <person name="DeMaso C."/>
            <person name="Dhargay N."/>
            <person name="Dooley K."/>
            <person name="Dooley E."/>
            <person name="Doricent M."/>
            <person name="Dorje P."/>
            <person name="Dorjee K."/>
            <person name="Dupes A."/>
            <person name="Elong R."/>
            <person name="Falk J."/>
            <person name="Farina A."/>
            <person name="Faro S."/>
            <person name="Ferguson D."/>
            <person name="Fisher S."/>
            <person name="Foley C.D."/>
            <person name="Franke A."/>
            <person name="Friedrich D."/>
            <person name="Gadbois L."/>
            <person name="Gearin G."/>
            <person name="Gearin C.R."/>
            <person name="Giannoukos G."/>
            <person name="Goode T."/>
            <person name="Graham J."/>
            <person name="Grandbois E."/>
            <person name="Grewal S."/>
            <person name="Gyaltsen K."/>
            <person name="Hafez N."/>
            <person name="Hagos B."/>
            <person name="Hall J."/>
            <person name="Henson C."/>
            <person name="Hollinger A."/>
            <person name="Honan T."/>
            <person name="Huard M.D."/>
            <person name="Hughes L."/>
            <person name="Hurhula B."/>
            <person name="Husby M.E."/>
            <person name="Kamat A."/>
            <person name="Kanga B."/>
            <person name="Kashin S."/>
            <person name="Khazanovich D."/>
            <person name="Kisner P."/>
            <person name="Lance K."/>
            <person name="Lara M."/>
            <person name="Lee W."/>
            <person name="Lennon N."/>
            <person name="Letendre F."/>
            <person name="LeVine R."/>
            <person name="Lipovsky A."/>
            <person name="Liu X."/>
            <person name="Liu J."/>
            <person name="Liu S."/>
            <person name="Lokyitsang T."/>
            <person name="Lokyitsang Y."/>
            <person name="Lubonja R."/>
            <person name="Lui A."/>
            <person name="MacDonald P."/>
            <person name="Magnisalis V."/>
            <person name="Maru K."/>
            <person name="Matthews C."/>
            <person name="McCusker W."/>
            <person name="McDonough S."/>
            <person name="Mehta T."/>
            <person name="Meldrim J."/>
            <person name="Meneus L."/>
            <person name="Mihai O."/>
            <person name="Mihalev A."/>
            <person name="Mihova T."/>
            <person name="Mittelman R."/>
            <person name="Mlenga V."/>
            <person name="Montmayeur A."/>
            <person name="Mulrain L."/>
            <person name="Navidi A."/>
            <person name="Naylor J."/>
            <person name="Negash T."/>
            <person name="Nguyen T."/>
            <person name="Nguyen N."/>
            <person name="Nicol R."/>
            <person name="Norbu C."/>
            <person name="Norbu N."/>
            <person name="Novod N."/>
            <person name="O'Neill B."/>
            <person name="Osman S."/>
            <person name="Markiewicz E."/>
            <person name="Oyono O.L."/>
            <person name="Patti C."/>
            <person name="Phunkhang P."/>
            <person name="Pierre F."/>
            <person name="Priest M."/>
            <person name="Raghuraman S."/>
            <person name="Rege F."/>
            <person name="Reyes R."/>
            <person name="Rise C."/>
            <person name="Rogov P."/>
            <person name="Ross K."/>
            <person name="Ryan E."/>
            <person name="Settipalli S."/>
            <person name="Shea T."/>
            <person name="Sherpa N."/>
            <person name="Shi L."/>
            <person name="Shih D."/>
            <person name="Sparrow T."/>
            <person name="Spaulding J."/>
            <person name="Stalker J."/>
            <person name="Stange-Thomann N."/>
            <person name="Stavropoulos S."/>
            <person name="Stone C."/>
            <person name="Strader C."/>
            <person name="Tesfaye S."/>
            <person name="Thomson T."/>
            <person name="Thoulutsang Y."/>
            <person name="Thoulutsang D."/>
            <person name="Topham K."/>
            <person name="Topping I."/>
            <person name="Tsamla T."/>
            <person name="Vassiliev H."/>
            <person name="Vo A."/>
            <person name="Wangchuk T."/>
            <person name="Wangdi T."/>
            <person name="Weiand M."/>
            <person name="Wilkinson J."/>
            <person name="Wilson A."/>
            <person name="Yadav S."/>
            <person name="Young G."/>
            <person name="Yu Q."/>
            <person name="Zembek L."/>
            <person name="Zhong D."/>
            <person name="Zimmer A."/>
            <person name="Zwirko Z."/>
            <person name="Jaffe D.B."/>
            <person name="Alvarez P."/>
            <person name="Brockman W."/>
            <person name="Butler J."/>
            <person name="Chin C."/>
            <person name="Gnerre S."/>
            <person name="Grabherr M."/>
            <person name="Kleber M."/>
            <person name="Mauceli E."/>
            <person name="MacCallum I."/>
        </authorList>
    </citation>
    <scope>NUCLEOTIDE SEQUENCE [LARGE SCALE GENOMIC DNA]</scope>
    <source>
        <strain evidence="2">Tucson 14024-0371.13</strain>
    </source>
</reference>
<dbReference type="GeneID" id="6499317"/>
<keyword evidence="2" id="KW-1185">Reference proteome</keyword>